<dbReference type="RefSeq" id="WP_097207823.1">
    <property type="nucleotide sequence ID" value="NZ_JACHXB010000007.1"/>
</dbReference>
<dbReference type="Gene3D" id="3.40.1190.20">
    <property type="match status" value="1"/>
</dbReference>
<proteinExistence type="predicted"/>
<dbReference type="AlphaFoldDB" id="A0A285EFK0"/>
<sequence>MYTDPPVSSVLGELVVELLPVHEVSAGAQGTAPYPVARPGGDALAVAVAPGRLGALVRLVARLGTGPRVDVVDTVGAGDSLAAGIATHAAHAALQELSDEQLLAIVDDSALVAVLDCTRVSAGPPTREELAAARR</sequence>
<organism evidence="1 2">
    <name type="scientific">Geodermatophilus sabuli</name>
    <dbReference type="NCBI Taxonomy" id="1564158"/>
    <lineage>
        <taxon>Bacteria</taxon>
        <taxon>Bacillati</taxon>
        <taxon>Actinomycetota</taxon>
        <taxon>Actinomycetes</taxon>
        <taxon>Geodermatophilales</taxon>
        <taxon>Geodermatophilaceae</taxon>
        <taxon>Geodermatophilus</taxon>
    </lineage>
</organism>
<evidence type="ECO:0000313" key="1">
    <source>
        <dbReference type="EMBL" id="SNX97899.1"/>
    </source>
</evidence>
<keyword evidence="1" id="KW-0418">Kinase</keyword>
<dbReference type="SUPFAM" id="SSF53613">
    <property type="entry name" value="Ribokinase-like"/>
    <property type="match status" value="1"/>
</dbReference>
<dbReference type="EMBL" id="OBDO01000008">
    <property type="protein sequence ID" value="SNX97899.1"/>
    <property type="molecule type" value="Genomic_DNA"/>
</dbReference>
<protein>
    <submittedName>
        <fullName evidence="1">PfkB family carbohydrate kinase</fullName>
    </submittedName>
</protein>
<evidence type="ECO:0000313" key="2">
    <source>
        <dbReference type="Proteomes" id="UP000219514"/>
    </source>
</evidence>
<dbReference type="PROSITE" id="PS00584">
    <property type="entry name" value="PFKB_KINASES_2"/>
    <property type="match status" value="1"/>
</dbReference>
<gene>
    <name evidence="1" type="ORF">SAMN06893097_108265</name>
</gene>
<dbReference type="GO" id="GO:0016301">
    <property type="term" value="F:kinase activity"/>
    <property type="evidence" value="ECO:0007669"/>
    <property type="project" value="UniProtKB-KW"/>
</dbReference>
<accession>A0A285EFK0</accession>
<dbReference type="InterPro" id="IPR029056">
    <property type="entry name" value="Ribokinase-like"/>
</dbReference>
<dbReference type="InterPro" id="IPR002173">
    <property type="entry name" value="Carboh/pur_kinase_PfkB_CS"/>
</dbReference>
<reference evidence="1 2" key="1">
    <citation type="submission" date="2017-09" db="EMBL/GenBank/DDBJ databases">
        <authorList>
            <person name="Ehlers B."/>
            <person name="Leendertz F.H."/>
        </authorList>
    </citation>
    <scope>NUCLEOTIDE SEQUENCE [LARGE SCALE GENOMIC DNA]</scope>
    <source>
        <strain evidence="1 2">DSM 46844</strain>
    </source>
</reference>
<name>A0A285EFK0_9ACTN</name>
<keyword evidence="1" id="KW-0808">Transferase</keyword>
<dbReference type="OrthoDB" id="9795789at2"/>
<dbReference type="Proteomes" id="UP000219514">
    <property type="component" value="Unassembled WGS sequence"/>
</dbReference>
<keyword evidence="2" id="KW-1185">Reference proteome</keyword>